<proteinExistence type="predicted"/>
<dbReference type="KEGG" id="dmr:Deima_0631"/>
<reference evidence="3" key="2">
    <citation type="submission" date="2011-01" db="EMBL/GenBank/DDBJ databases">
        <title>The complete genome of Deinococcus maricopensis DSM 21211.</title>
        <authorList>
            <consortium name="US DOE Joint Genome Institute (JGI-PGF)"/>
            <person name="Lucas S."/>
            <person name="Copeland A."/>
            <person name="Lapidus A."/>
            <person name="Goodwin L."/>
            <person name="Pitluck S."/>
            <person name="Kyrpides N."/>
            <person name="Mavromatis K."/>
            <person name="Pagani I."/>
            <person name="Ivanova N."/>
            <person name="Ovchinnikova G."/>
            <person name="Zeytun A."/>
            <person name="Detter J.C."/>
            <person name="Han C."/>
            <person name="Land M."/>
            <person name="Hauser L."/>
            <person name="Markowitz V."/>
            <person name="Cheng J.-F."/>
            <person name="Hugenholtz P."/>
            <person name="Woyke T."/>
            <person name="Wu D."/>
            <person name="Pukall R."/>
            <person name="Gehrich-Schroeter G."/>
            <person name="Brambilla E."/>
            <person name="Klenk H.-P."/>
            <person name="Eisen J.A."/>
        </authorList>
    </citation>
    <scope>NUCLEOTIDE SEQUENCE [LARGE SCALE GENOMIC DNA]</scope>
    <source>
        <strain evidence="3">DSM 21211 / LMG 22137 / NRRL B-23946 / LB-34</strain>
    </source>
</reference>
<evidence type="ECO:0000313" key="3">
    <source>
        <dbReference type="Proteomes" id="UP000008635"/>
    </source>
</evidence>
<dbReference type="GO" id="GO:0004386">
    <property type="term" value="F:helicase activity"/>
    <property type="evidence" value="ECO:0007669"/>
    <property type="project" value="UniProtKB-KW"/>
</dbReference>
<keyword evidence="2" id="KW-0378">Hydrolase</keyword>
<sequence length="69" mass="7407">MADDQHVPVTPHLAPDVPDAHESDRMLVDQSDAPDHLPAETPFRPPSGAGLPAPALADLTDMEDRTNED</sequence>
<name>E8U5E9_DEIML</name>
<protein>
    <submittedName>
        <fullName evidence="2">ATP-dependent DNA helicase RecQ</fullName>
    </submittedName>
</protein>
<accession>E8U5E9</accession>
<dbReference type="AlphaFoldDB" id="E8U5E9"/>
<dbReference type="EMBL" id="CP002454">
    <property type="protein sequence ID" value="ADV66288.1"/>
    <property type="molecule type" value="Genomic_DNA"/>
</dbReference>
<feature type="compositionally biased region" description="Basic and acidic residues" evidence="1">
    <location>
        <begin position="18"/>
        <end position="38"/>
    </location>
</feature>
<evidence type="ECO:0000256" key="1">
    <source>
        <dbReference type="SAM" id="MobiDB-lite"/>
    </source>
</evidence>
<reference evidence="2 3" key="1">
    <citation type="journal article" date="2011" name="Stand. Genomic Sci.">
        <title>Complete genome sequence of Deinococcus maricopensis type strain (LB-34).</title>
        <authorList>
            <person name="Pukall R."/>
            <person name="Zeytun A."/>
            <person name="Lucas S."/>
            <person name="Lapidus A."/>
            <person name="Hammon N."/>
            <person name="Deshpande S."/>
            <person name="Nolan M."/>
            <person name="Cheng J.F."/>
            <person name="Pitluck S."/>
            <person name="Liolios K."/>
            <person name="Pagani I."/>
            <person name="Mikhailova N."/>
            <person name="Ivanova N."/>
            <person name="Mavromatis K."/>
            <person name="Pati A."/>
            <person name="Tapia R."/>
            <person name="Han C."/>
            <person name="Goodwin L."/>
            <person name="Chen A."/>
            <person name="Palaniappan K."/>
            <person name="Land M."/>
            <person name="Hauser L."/>
            <person name="Chang Y.J."/>
            <person name="Jeffries C.D."/>
            <person name="Brambilla E.M."/>
            <person name="Rohde M."/>
            <person name="Goker M."/>
            <person name="Detter J.C."/>
            <person name="Woyke T."/>
            <person name="Bristow J."/>
            <person name="Eisen J.A."/>
            <person name="Markowitz V."/>
            <person name="Hugenholtz P."/>
            <person name="Kyrpides N.C."/>
            <person name="Klenk H.P."/>
        </authorList>
    </citation>
    <scope>NUCLEOTIDE SEQUENCE [LARGE SCALE GENOMIC DNA]</scope>
    <source>
        <strain evidence="3">DSM 21211 / LMG 22137 / NRRL B-23946 / LB-34</strain>
    </source>
</reference>
<keyword evidence="2" id="KW-0067">ATP-binding</keyword>
<dbReference type="Proteomes" id="UP000008635">
    <property type="component" value="Chromosome"/>
</dbReference>
<gene>
    <name evidence="2" type="ordered locus">Deima_0631</name>
</gene>
<keyword evidence="2" id="KW-0347">Helicase</keyword>
<organism evidence="2 3">
    <name type="scientific">Deinococcus maricopensis (strain DSM 21211 / LMG 22137 / NRRL B-23946 / LB-34)</name>
    <dbReference type="NCBI Taxonomy" id="709986"/>
    <lineage>
        <taxon>Bacteria</taxon>
        <taxon>Thermotogati</taxon>
        <taxon>Deinococcota</taxon>
        <taxon>Deinococci</taxon>
        <taxon>Deinococcales</taxon>
        <taxon>Deinococcaceae</taxon>
        <taxon>Deinococcus</taxon>
    </lineage>
</organism>
<feature type="region of interest" description="Disordered" evidence="1">
    <location>
        <begin position="1"/>
        <end position="69"/>
    </location>
</feature>
<dbReference type="RefSeq" id="WP_013555793.1">
    <property type="nucleotide sequence ID" value="NC_014958.1"/>
</dbReference>
<evidence type="ECO:0000313" key="2">
    <source>
        <dbReference type="EMBL" id="ADV66288.1"/>
    </source>
</evidence>
<dbReference type="HOGENOM" id="CLU_2768974_0_0_0"/>
<feature type="compositionally biased region" description="Low complexity" evidence="1">
    <location>
        <begin position="46"/>
        <end position="57"/>
    </location>
</feature>
<keyword evidence="2" id="KW-0547">Nucleotide-binding</keyword>
<keyword evidence="3" id="KW-1185">Reference proteome</keyword>